<comment type="caution">
    <text evidence="1">The sequence shown here is derived from an EMBL/GenBank/DDBJ whole genome shotgun (WGS) entry which is preliminary data.</text>
</comment>
<proteinExistence type="predicted"/>
<evidence type="ECO:0000313" key="1">
    <source>
        <dbReference type="EMBL" id="GFU04893.1"/>
    </source>
</evidence>
<reference evidence="1" key="1">
    <citation type="submission" date="2020-08" db="EMBL/GenBank/DDBJ databases">
        <title>Multicomponent nature underlies the extraordinary mechanical properties of spider dragline silk.</title>
        <authorList>
            <person name="Kono N."/>
            <person name="Nakamura H."/>
            <person name="Mori M."/>
            <person name="Yoshida Y."/>
            <person name="Ohtoshi R."/>
            <person name="Malay A.D."/>
            <person name="Moran D.A.P."/>
            <person name="Tomita M."/>
            <person name="Numata K."/>
            <person name="Arakawa K."/>
        </authorList>
    </citation>
    <scope>NUCLEOTIDE SEQUENCE</scope>
</reference>
<dbReference type="EMBL" id="BMAW01027963">
    <property type="protein sequence ID" value="GFU04893.1"/>
    <property type="molecule type" value="Genomic_DNA"/>
</dbReference>
<dbReference type="Proteomes" id="UP000887013">
    <property type="component" value="Unassembled WGS sequence"/>
</dbReference>
<accession>A0A8X6UDZ7</accession>
<keyword evidence="2" id="KW-1185">Reference proteome</keyword>
<dbReference type="AlphaFoldDB" id="A0A8X6UDZ7"/>
<sequence>MKLADFSTVADLTPYGGIKDSQKIKREDQVPIVDEKRSKNPPKDYCQMYKFYPKLTHFTIVLDMKKVYMDSRNKCKYNNCRKLASCICKKCKVS</sequence>
<organism evidence="1 2">
    <name type="scientific">Nephila pilipes</name>
    <name type="common">Giant wood spider</name>
    <name type="synonym">Nephila maculata</name>
    <dbReference type="NCBI Taxonomy" id="299642"/>
    <lineage>
        <taxon>Eukaryota</taxon>
        <taxon>Metazoa</taxon>
        <taxon>Ecdysozoa</taxon>
        <taxon>Arthropoda</taxon>
        <taxon>Chelicerata</taxon>
        <taxon>Arachnida</taxon>
        <taxon>Araneae</taxon>
        <taxon>Araneomorphae</taxon>
        <taxon>Entelegynae</taxon>
        <taxon>Araneoidea</taxon>
        <taxon>Nephilidae</taxon>
        <taxon>Nephila</taxon>
    </lineage>
</organism>
<name>A0A8X6UDZ7_NEPPI</name>
<protein>
    <submittedName>
        <fullName evidence="1">Uncharacterized protein</fullName>
    </submittedName>
</protein>
<gene>
    <name evidence="1" type="ORF">NPIL_8671</name>
</gene>
<evidence type="ECO:0000313" key="2">
    <source>
        <dbReference type="Proteomes" id="UP000887013"/>
    </source>
</evidence>